<dbReference type="GO" id="GO:0004314">
    <property type="term" value="F:[acyl-carrier-protein] S-malonyltransferase activity"/>
    <property type="evidence" value="ECO:0007669"/>
    <property type="project" value="TreeGrafter"/>
</dbReference>
<reference evidence="2" key="1">
    <citation type="submission" date="2022-10" db="EMBL/GenBank/DDBJ databases">
        <title>The complete genomes of actinobacterial strains from the NBC collection.</title>
        <authorList>
            <person name="Joergensen T.S."/>
            <person name="Alvarez Arevalo M."/>
            <person name="Sterndorff E.B."/>
            <person name="Faurdal D."/>
            <person name="Vuksanovic O."/>
            <person name="Mourched A.-S."/>
            <person name="Charusanti P."/>
            <person name="Shaw S."/>
            <person name="Blin K."/>
            <person name="Weber T."/>
        </authorList>
    </citation>
    <scope>NUCLEOTIDE SEQUENCE</scope>
    <source>
        <strain evidence="2">NBC_00003</strain>
    </source>
</reference>
<dbReference type="InterPro" id="IPR014043">
    <property type="entry name" value="Acyl_transferase_dom"/>
</dbReference>
<evidence type="ECO:0000313" key="2">
    <source>
        <dbReference type="EMBL" id="WTW59716.1"/>
    </source>
</evidence>
<dbReference type="SUPFAM" id="SSF52151">
    <property type="entry name" value="FabD/lysophospholipase-like"/>
    <property type="match status" value="1"/>
</dbReference>
<dbReference type="AlphaFoldDB" id="A0AAU2UX18"/>
<dbReference type="SUPFAM" id="SSF55048">
    <property type="entry name" value="Probable ACP-binding domain of malonyl-CoA ACP transacylase"/>
    <property type="match status" value="1"/>
</dbReference>
<dbReference type="Pfam" id="PF00698">
    <property type="entry name" value="Acyl_transf_1"/>
    <property type="match status" value="1"/>
</dbReference>
<dbReference type="GO" id="GO:0005829">
    <property type="term" value="C:cytosol"/>
    <property type="evidence" value="ECO:0007669"/>
    <property type="project" value="TreeGrafter"/>
</dbReference>
<dbReference type="Gene3D" id="3.40.366.10">
    <property type="entry name" value="Malonyl-Coenzyme A Acyl Carrier Protein, domain 2"/>
    <property type="match status" value="1"/>
</dbReference>
<dbReference type="InterPro" id="IPR050858">
    <property type="entry name" value="Mal-CoA-ACP_Trans/PKS_FabD"/>
</dbReference>
<dbReference type="InterPro" id="IPR016036">
    <property type="entry name" value="Malonyl_transacylase_ACP-bd"/>
</dbReference>
<gene>
    <name evidence="2" type="ORF">OG549_03085</name>
</gene>
<dbReference type="InterPro" id="IPR001227">
    <property type="entry name" value="Ac_transferase_dom_sf"/>
</dbReference>
<accession>A0AAU2UX18</accession>
<keyword evidence="2" id="KW-0012">Acyltransferase</keyword>
<dbReference type="GO" id="GO:0006633">
    <property type="term" value="P:fatty acid biosynthetic process"/>
    <property type="evidence" value="ECO:0007669"/>
    <property type="project" value="TreeGrafter"/>
</dbReference>
<dbReference type="InterPro" id="IPR016035">
    <property type="entry name" value="Acyl_Trfase/lysoPLipase"/>
</dbReference>
<dbReference type="SMART" id="SM00827">
    <property type="entry name" value="PKS_AT"/>
    <property type="match status" value="1"/>
</dbReference>
<evidence type="ECO:0000259" key="1">
    <source>
        <dbReference type="SMART" id="SM00827"/>
    </source>
</evidence>
<dbReference type="PANTHER" id="PTHR42681">
    <property type="entry name" value="MALONYL-COA-ACYL CARRIER PROTEIN TRANSACYLASE, MITOCHONDRIAL"/>
    <property type="match status" value="1"/>
</dbReference>
<proteinExistence type="predicted"/>
<sequence length="296" mass="31484">MLRARGHLRSITREVFEEVDLVTARHGLPMLAPWLLGADPPRVRELAQAPVGVMQLAVFGASLAVHWALRESFGPPDAMVGVSFGEIAALTAAGAFDLTEGAEIAWELARILTSTCPGGLTLLGCGESATHALLARAAAQDIVVACVNDEQETAVSGPIDQLRLIEKTAAEREIPAVRLRLPFSSHHPALRSQAGLFARAVRRHPARPTNRVVLSAVARRPYTPGEDVPARLADCLVLPAHVPDVINLATSHTLPGQTVRLFEAGTGSALSRNARRILAGRPATVHAPLADPGFSW</sequence>
<keyword evidence="2" id="KW-0808">Transferase</keyword>
<protein>
    <submittedName>
        <fullName evidence="2">Acyltransferase domain-containing protein</fullName>
    </submittedName>
</protein>
<feature type="domain" description="Malonyl-CoA:ACP transacylase (MAT)" evidence="1">
    <location>
        <begin position="15"/>
        <end position="293"/>
    </location>
</feature>
<dbReference type="EMBL" id="CP108318">
    <property type="protein sequence ID" value="WTW59716.1"/>
    <property type="molecule type" value="Genomic_DNA"/>
</dbReference>
<organism evidence="2">
    <name type="scientific">Streptomyces sp. NBC_00003</name>
    <dbReference type="NCBI Taxonomy" id="2903608"/>
    <lineage>
        <taxon>Bacteria</taxon>
        <taxon>Bacillati</taxon>
        <taxon>Actinomycetota</taxon>
        <taxon>Actinomycetes</taxon>
        <taxon>Kitasatosporales</taxon>
        <taxon>Streptomycetaceae</taxon>
        <taxon>Streptomyces</taxon>
    </lineage>
</organism>
<name>A0AAU2UX18_9ACTN</name>
<dbReference type="PANTHER" id="PTHR42681:SF6">
    <property type="entry name" value="BLL0263 PROTEIN"/>
    <property type="match status" value="1"/>
</dbReference>